<dbReference type="FunFam" id="3.40.50.300:FF:000746">
    <property type="entry name" value="Ribosome assembly protein 1"/>
    <property type="match status" value="1"/>
</dbReference>
<dbReference type="Gene3D" id="3.40.50.300">
    <property type="entry name" value="P-loop containing nucleotide triphosphate hydrolases"/>
    <property type="match status" value="1"/>
</dbReference>
<feature type="compositionally biased region" description="Low complexity" evidence="10">
    <location>
        <begin position="491"/>
        <end position="502"/>
    </location>
</feature>
<dbReference type="CDD" id="cd01885">
    <property type="entry name" value="EF2"/>
    <property type="match status" value="1"/>
</dbReference>
<evidence type="ECO:0000256" key="6">
    <source>
        <dbReference type="ARBA" id="ARBA00023134"/>
    </source>
</evidence>
<evidence type="ECO:0000259" key="11">
    <source>
        <dbReference type="PROSITE" id="PS51722"/>
    </source>
</evidence>
<dbReference type="Gene3D" id="3.30.70.240">
    <property type="match status" value="1"/>
</dbReference>
<feature type="region of interest" description="Disordered" evidence="10">
    <location>
        <begin position="926"/>
        <end position="948"/>
    </location>
</feature>
<dbReference type="Pfam" id="PF14492">
    <property type="entry name" value="EFG_III"/>
    <property type="match status" value="1"/>
</dbReference>
<evidence type="ECO:0000256" key="10">
    <source>
        <dbReference type="SAM" id="MobiDB-lite"/>
    </source>
</evidence>
<dbReference type="FunFam" id="3.30.70.240:FF:000006">
    <property type="entry name" value="Elongation factor like GTPase 1"/>
    <property type="match status" value="1"/>
</dbReference>
<evidence type="ECO:0000256" key="3">
    <source>
        <dbReference type="ARBA" id="ARBA00022517"/>
    </source>
</evidence>
<dbReference type="InterPro" id="IPR009000">
    <property type="entry name" value="Transl_B-barrel_sf"/>
</dbReference>
<dbReference type="InterPro" id="IPR027417">
    <property type="entry name" value="P-loop_NTPase"/>
</dbReference>
<dbReference type="GO" id="GO:0043022">
    <property type="term" value="F:ribosome binding"/>
    <property type="evidence" value="ECO:0007669"/>
    <property type="project" value="TreeGrafter"/>
</dbReference>
<dbReference type="GO" id="GO:0003924">
    <property type="term" value="F:GTPase activity"/>
    <property type="evidence" value="ECO:0007669"/>
    <property type="project" value="InterPro"/>
</dbReference>
<keyword evidence="4" id="KW-0547">Nucleotide-binding</keyword>
<evidence type="ECO:0000256" key="8">
    <source>
        <dbReference type="ARBA" id="ARBA00068031"/>
    </source>
</evidence>
<evidence type="ECO:0000256" key="7">
    <source>
        <dbReference type="ARBA" id="ARBA00048548"/>
    </source>
</evidence>
<dbReference type="SUPFAM" id="SSF54980">
    <property type="entry name" value="EF-G C-terminal domain-like"/>
    <property type="match status" value="2"/>
</dbReference>
<sequence length="1178" mass="130465">MPIVPPTKLTQLQRNPSNIRNVCVLAHVDHGKTTLSDALLATNGIISNKLAGKIRYLDSREDEQERGITMESSGISLYYKIVTKQTDEDGENSKAMEFLVNLIDSPGHVDFASEVASAARLSDGALVLVDVVEGVCTQTVSVLHQAWVENVRPILFFNKLDRLIVELRMSPSEAYVHLQHLIEQVNAVLAGFWEGDRLAEDSRKLEAAKQKWRETHNDDAPISEWYLEEKDDSHIYFSPEQGNVLFGSAIDGWAFRVNHFAHIFAEKLGVASSKLQPLMWGDYFIDPKNKRRVLNGKQFSKLYGLAKAAAATPLFEQFCLNPIWQVYENTVIEPNQEKIDKVIDALGVKVLPRDRRSKDRRTLLTAIMQGWLPLAQACMVSIVEQLPSPAAAQPLRLPPLVHKHPKSESDSKTVLPENEAESALYSCQSGTADAPVPAVAFIGKVLSVSRSSLPEFSEGKGQHDRVTMTAEEMRAKGRDAVRRELSMNRESSTSTPLSVLSPADASTPLSSGLATPLAQTSATNVTADSLAEAMDSKLNLEESEKEDEILIGFGRLYSGTISVGDRLWAMQPKYNPKDVRTKSFLKQITVSSLYMMMGREFVQLQSVPAGNVFGIRGIAGAILKSGTLASDAQLCPNLASMHTETYPIVRVALEPMNPQHMEKLTRGLELLNQADPCVQVVHQATGEHVLVTAGELHLERCLKDLRERFAQCEIHVSEPIVPFREGIMRQTAQPGVVLGEVGSSGRLLAIKASGNHNESTAKSAENALRGEVSLTTANGQATITVLTEPLPEKTASFLTRHESDVRRVIKLTSSQRRHQLNAAAEILEDEGDALVAKAKEDSDEEAIPSRLSELGPWLNNHIQQTFSRAKGWEPQRVEHILSRGLRAFGPRQIGPNILVYSKEVLELANKSEECWYKQRRREGIESSSAVTPYLSDNDDSDAEDQPTGLAHTARTNTVRDFEESINAGFQMAMQSGPLCLEPLTGVCVTIKSLKFNTDNTDASAEDAPASNYNTAVLSGQIITAVRDAIKMGFLQWSPRLHLALYTCDIQATSEVLGKVYGVINRRRGRIISEELREGTPYFMIKAAIPIVESFGFADEIRKRSSGAAAPLLIFRGFESLDIDPFWVPTTEEELEDLGEKADRENVAKKYMEKVRQRKGLFVERKIVEHAEKQRTLKK</sequence>
<dbReference type="GO" id="GO:0005829">
    <property type="term" value="C:cytosol"/>
    <property type="evidence" value="ECO:0007669"/>
    <property type="project" value="TreeGrafter"/>
</dbReference>
<dbReference type="InterPro" id="IPR041095">
    <property type="entry name" value="EFG_II"/>
</dbReference>
<comment type="subcellular location">
    <subcellularLocation>
        <location evidence="1">Cytoplasm</location>
    </subcellularLocation>
</comment>
<feature type="domain" description="Tr-type G" evidence="11">
    <location>
        <begin position="17"/>
        <end position="274"/>
    </location>
</feature>
<evidence type="ECO:0000313" key="12">
    <source>
        <dbReference type="EMBL" id="KAJ2847447.1"/>
    </source>
</evidence>
<dbReference type="CDD" id="cd04096">
    <property type="entry name" value="eEF2_snRNP_like_C"/>
    <property type="match status" value="1"/>
</dbReference>
<dbReference type="CDD" id="cd16261">
    <property type="entry name" value="EF2_snRNP_III"/>
    <property type="match status" value="1"/>
</dbReference>
<dbReference type="PRINTS" id="PR00315">
    <property type="entry name" value="ELONGATNFCT"/>
</dbReference>
<dbReference type="CDD" id="cd01681">
    <property type="entry name" value="aeEF2_snRNP_like_IV"/>
    <property type="match status" value="1"/>
</dbReference>
<dbReference type="PROSITE" id="PS51722">
    <property type="entry name" value="G_TR_2"/>
    <property type="match status" value="1"/>
</dbReference>
<dbReference type="GO" id="GO:0042256">
    <property type="term" value="P:cytosolic ribosome assembly"/>
    <property type="evidence" value="ECO:0007669"/>
    <property type="project" value="TreeGrafter"/>
</dbReference>
<feature type="compositionally biased region" description="Polar residues" evidence="10">
    <location>
        <begin position="507"/>
        <end position="518"/>
    </location>
</feature>
<protein>
    <recommendedName>
        <fullName evidence="8">Ribosome assembly protein 1</fullName>
    </recommendedName>
    <alternativeName>
        <fullName evidence="9">Elongation factor-like 1</fullName>
    </alternativeName>
</protein>
<dbReference type="PANTHER" id="PTHR42908:SF3">
    <property type="entry name" value="ELONGATION FACTOR-LIKE GTPASE 1"/>
    <property type="match status" value="1"/>
</dbReference>
<keyword evidence="2" id="KW-0963">Cytoplasm</keyword>
<dbReference type="GO" id="GO:0005525">
    <property type="term" value="F:GTP binding"/>
    <property type="evidence" value="ECO:0007669"/>
    <property type="project" value="UniProtKB-KW"/>
</dbReference>
<evidence type="ECO:0000256" key="5">
    <source>
        <dbReference type="ARBA" id="ARBA00022801"/>
    </source>
</evidence>
<organism evidence="12 13">
    <name type="scientific">Coemansia brasiliensis</name>
    <dbReference type="NCBI Taxonomy" id="2650707"/>
    <lineage>
        <taxon>Eukaryota</taxon>
        <taxon>Fungi</taxon>
        <taxon>Fungi incertae sedis</taxon>
        <taxon>Zoopagomycota</taxon>
        <taxon>Kickxellomycotina</taxon>
        <taxon>Kickxellomycetes</taxon>
        <taxon>Kickxellales</taxon>
        <taxon>Kickxellaceae</taxon>
        <taxon>Coemansia</taxon>
    </lineage>
</organism>
<dbReference type="SUPFAM" id="SSF50447">
    <property type="entry name" value="Translation proteins"/>
    <property type="match status" value="1"/>
</dbReference>
<dbReference type="NCBIfam" id="TIGR00231">
    <property type="entry name" value="small_GTP"/>
    <property type="match status" value="1"/>
</dbReference>
<gene>
    <name evidence="12" type="primary">RIA1</name>
    <name evidence="12" type="ORF">IWW36_003851</name>
</gene>
<dbReference type="EMBL" id="JANBUW010000315">
    <property type="protein sequence ID" value="KAJ2847447.1"/>
    <property type="molecule type" value="Genomic_DNA"/>
</dbReference>
<dbReference type="Gene3D" id="3.30.230.10">
    <property type="match status" value="1"/>
</dbReference>
<dbReference type="InterPro" id="IPR000640">
    <property type="entry name" value="EFG_V-like"/>
</dbReference>
<evidence type="ECO:0000256" key="4">
    <source>
        <dbReference type="ARBA" id="ARBA00022741"/>
    </source>
</evidence>
<dbReference type="SUPFAM" id="SSF54211">
    <property type="entry name" value="Ribosomal protein S5 domain 2-like"/>
    <property type="match status" value="1"/>
</dbReference>
<proteinExistence type="predicted"/>
<dbReference type="GO" id="GO:1990904">
    <property type="term" value="C:ribonucleoprotein complex"/>
    <property type="evidence" value="ECO:0007669"/>
    <property type="project" value="TreeGrafter"/>
</dbReference>
<keyword evidence="6" id="KW-0342">GTP-binding</keyword>
<dbReference type="SMART" id="SM00838">
    <property type="entry name" value="EFG_C"/>
    <property type="match status" value="1"/>
</dbReference>
<dbReference type="Pfam" id="PF00679">
    <property type="entry name" value="EFG_C"/>
    <property type="match status" value="1"/>
</dbReference>
<dbReference type="OrthoDB" id="364892at2759"/>
<feature type="region of interest" description="Disordered" evidence="10">
    <location>
        <begin position="481"/>
        <end position="518"/>
    </location>
</feature>
<dbReference type="AlphaFoldDB" id="A0A9W8IAU2"/>
<evidence type="ECO:0000256" key="9">
    <source>
        <dbReference type="ARBA" id="ARBA00081809"/>
    </source>
</evidence>
<dbReference type="InterPro" id="IPR005225">
    <property type="entry name" value="Small_GTP-bd"/>
</dbReference>
<evidence type="ECO:0000256" key="1">
    <source>
        <dbReference type="ARBA" id="ARBA00004496"/>
    </source>
</evidence>
<dbReference type="Gene3D" id="2.40.30.10">
    <property type="entry name" value="Translation factors"/>
    <property type="match status" value="1"/>
</dbReference>
<dbReference type="Pfam" id="PF00009">
    <property type="entry name" value="GTP_EFTU"/>
    <property type="match status" value="1"/>
</dbReference>
<dbReference type="FunFam" id="3.30.70.870:FF:000002">
    <property type="entry name" value="Translation elongation factor 2"/>
    <property type="match status" value="1"/>
</dbReference>
<evidence type="ECO:0000313" key="13">
    <source>
        <dbReference type="Proteomes" id="UP001139887"/>
    </source>
</evidence>
<dbReference type="CDD" id="cd16268">
    <property type="entry name" value="EF2_II"/>
    <property type="match status" value="1"/>
</dbReference>
<evidence type="ECO:0000256" key="2">
    <source>
        <dbReference type="ARBA" id="ARBA00022490"/>
    </source>
</evidence>
<comment type="caution">
    <text evidence="12">The sequence shown here is derived from an EMBL/GenBank/DDBJ whole genome shotgun (WGS) entry which is preliminary data.</text>
</comment>
<dbReference type="Gene3D" id="3.30.70.870">
    <property type="entry name" value="Elongation Factor G (Translational Gtpase), domain 3"/>
    <property type="match status" value="1"/>
</dbReference>
<dbReference type="PANTHER" id="PTHR42908">
    <property type="entry name" value="TRANSLATION ELONGATION FACTOR-RELATED"/>
    <property type="match status" value="1"/>
</dbReference>
<keyword evidence="5" id="KW-0378">Hydrolase</keyword>
<dbReference type="SUPFAM" id="SSF52540">
    <property type="entry name" value="P-loop containing nucleoside triphosphate hydrolases"/>
    <property type="match status" value="1"/>
</dbReference>
<dbReference type="InterPro" id="IPR035647">
    <property type="entry name" value="EFG_III/V"/>
</dbReference>
<dbReference type="InterPro" id="IPR014721">
    <property type="entry name" value="Ribsml_uS5_D2-typ_fold_subgr"/>
</dbReference>
<dbReference type="InterPro" id="IPR020568">
    <property type="entry name" value="Ribosomal_Su5_D2-typ_SF"/>
</dbReference>
<name>A0A9W8IAU2_9FUNG</name>
<keyword evidence="3" id="KW-0690">Ribosome biogenesis</keyword>
<dbReference type="Proteomes" id="UP001139887">
    <property type="component" value="Unassembled WGS sequence"/>
</dbReference>
<comment type="catalytic activity">
    <reaction evidence="7">
        <text>GTP + H2O = GDP + phosphate + H(+)</text>
        <dbReference type="Rhea" id="RHEA:19669"/>
        <dbReference type="ChEBI" id="CHEBI:15377"/>
        <dbReference type="ChEBI" id="CHEBI:15378"/>
        <dbReference type="ChEBI" id="CHEBI:37565"/>
        <dbReference type="ChEBI" id="CHEBI:43474"/>
        <dbReference type="ChEBI" id="CHEBI:58189"/>
    </reaction>
</comment>
<dbReference type="InterPro" id="IPR000795">
    <property type="entry name" value="T_Tr_GTP-bd_dom"/>
</dbReference>
<accession>A0A9W8IAU2</accession>
<keyword evidence="13" id="KW-1185">Reference proteome</keyword>
<reference evidence="12" key="1">
    <citation type="submission" date="2022-07" db="EMBL/GenBank/DDBJ databases">
        <title>Phylogenomic reconstructions and comparative analyses of Kickxellomycotina fungi.</title>
        <authorList>
            <person name="Reynolds N.K."/>
            <person name="Stajich J.E."/>
            <person name="Barry K."/>
            <person name="Grigoriev I.V."/>
            <person name="Crous P."/>
            <person name="Smith M.E."/>
        </authorList>
    </citation>
    <scope>NUCLEOTIDE SEQUENCE</scope>
    <source>
        <strain evidence="12">NRRL 1566</strain>
    </source>
</reference>